<dbReference type="FunFam" id="1.20.1050.20:FF:000001">
    <property type="entry name" value="Signal transducer and activator of transcription"/>
    <property type="match status" value="1"/>
</dbReference>
<dbReference type="Gene3D" id="2.60.40.630">
    <property type="entry name" value="STAT transcription factor, DNA-binding domain"/>
    <property type="match status" value="1"/>
</dbReference>
<keyword evidence="14" id="KW-0175">Coiled coil</keyword>
<dbReference type="SUPFAM" id="SSF48092">
    <property type="entry name" value="Transcription factor STAT-4 N-domain"/>
    <property type="match status" value="1"/>
</dbReference>
<reference evidence="17" key="1">
    <citation type="submission" date="2018-06" db="EMBL/GenBank/DDBJ databases">
        <title>Genome assembly of Danube salmon.</title>
        <authorList>
            <person name="Macqueen D.J."/>
            <person name="Gundappa M.K."/>
        </authorList>
    </citation>
    <scope>NUCLEOTIDE SEQUENCE [LARGE SCALE GENOMIC DNA]</scope>
</reference>
<dbReference type="SUPFAM" id="SSF49417">
    <property type="entry name" value="p53-like transcription factors"/>
    <property type="match status" value="1"/>
</dbReference>
<evidence type="ECO:0000256" key="4">
    <source>
        <dbReference type="ARBA" id="ARBA00022490"/>
    </source>
</evidence>
<dbReference type="InterPro" id="IPR048988">
    <property type="entry name" value="STAT_linker"/>
</dbReference>
<dbReference type="InterPro" id="IPR036535">
    <property type="entry name" value="STAT_N_sf"/>
</dbReference>
<dbReference type="Pfam" id="PF01017">
    <property type="entry name" value="STAT_alpha"/>
    <property type="match status" value="1"/>
</dbReference>
<dbReference type="Gene3D" id="1.20.1050.20">
    <property type="entry name" value="STAT transcription factor, all-alpha domain"/>
    <property type="match status" value="1"/>
</dbReference>
<keyword evidence="17" id="KW-1185">Reference proteome</keyword>
<dbReference type="PANTHER" id="PTHR11801">
    <property type="entry name" value="SIGNAL TRANSDUCER AND ACTIVATOR OF TRANSCRIPTION"/>
    <property type="match status" value="1"/>
</dbReference>
<dbReference type="InterPro" id="IPR001217">
    <property type="entry name" value="STAT"/>
</dbReference>
<name>A0A4W5RMU0_9TELE</name>
<dbReference type="InterPro" id="IPR012345">
    <property type="entry name" value="STAT_TF_DNA-bd_N"/>
</dbReference>
<evidence type="ECO:0000256" key="12">
    <source>
        <dbReference type="PROSITE-ProRule" id="PRU00191"/>
    </source>
</evidence>
<protein>
    <recommendedName>
        <fullName evidence="13">Signal transducer and activator of transcription</fullName>
    </recommendedName>
</protein>
<dbReference type="Gene3D" id="1.10.532.10">
    <property type="entry name" value="STAT transcription factor, N-terminal domain"/>
    <property type="match status" value="1"/>
</dbReference>
<keyword evidence="4 13" id="KW-0963">Cytoplasm</keyword>
<dbReference type="GO" id="GO:0005634">
    <property type="term" value="C:nucleus"/>
    <property type="evidence" value="ECO:0007669"/>
    <property type="project" value="UniProtKB-SubCell"/>
</dbReference>
<comment type="similarity">
    <text evidence="3 13">Belongs to the transcription factor STAT family.</text>
</comment>
<sequence length="652" mass="75482">MAQWFQLQKLDSNYLEQVDQLYDETFPMEIRQYLSGWIESHDWDTVATSVSLATIRFHDLLGQLDDQYSRFALENNFLLQHNVRKIKRKLQVRPGWNVSVKEDHIVCNCFCQENVGPIQNNVVLEKQKELDNKVKDLRNQVQDAEQEIKSLEDLQDEHDFKKKTLQSRGTIREEEMVIRVMFIKLNITREVVVHQIADVLNLAGQIQETLVKEEMPEWKHRQQIACIGGPPNACLDQLQTWFTAVAEGLQQVRQQLKKLQELEQKYTYENDPITQRKSSLEERALVLFKTLIVNSIVVERQPCMPTHPQRPLVLKTGVQFTVKIRLLVKLQEFNYQFKVKALDYISSKCMLLSRFRKFNIFGTNTKVMNMEESNGSLAAEFRHLGPLIVTEELHSISFETQLTQPGLQVNLETTSLPIVVISNVSQLPSAWASVMWYNMLTSESKNLSFFLSPPQVTWSQLSKVLSWQFSSITKRGLNDEQLSMLGDKLLGREAVGNPNGLIPWTKFCKNVNEKSFPFWLWIEGILDLIKRHLLCLWNDGCIMGFVSKEREKALLKDKEPGTFLLRFSESSREGAVTFTWVEHSNDGVYVHLHAVEPYTKKELAAVSFPDILHNYKVMAAENIPENPLVYLYPRIPKDSALARYYSRPTEGN</sequence>
<dbReference type="GO" id="GO:0005737">
    <property type="term" value="C:cytoplasm"/>
    <property type="evidence" value="ECO:0007669"/>
    <property type="project" value="UniProtKB-SubCell"/>
</dbReference>
<dbReference type="InterPro" id="IPR013800">
    <property type="entry name" value="STAT_TF_alpha"/>
</dbReference>
<dbReference type="InterPro" id="IPR008967">
    <property type="entry name" value="p53-like_TF_DNA-bd_sf"/>
</dbReference>
<dbReference type="GO" id="GO:0003677">
    <property type="term" value="F:DNA binding"/>
    <property type="evidence" value="ECO:0007669"/>
    <property type="project" value="UniProtKB-KW"/>
</dbReference>
<dbReference type="GO" id="GO:0003700">
    <property type="term" value="F:DNA-binding transcription factor activity"/>
    <property type="evidence" value="ECO:0007669"/>
    <property type="project" value="InterPro"/>
</dbReference>
<evidence type="ECO:0000256" key="14">
    <source>
        <dbReference type="SAM" id="Coils"/>
    </source>
</evidence>
<comment type="subcellular location">
    <subcellularLocation>
        <location evidence="2 13">Cytoplasm</location>
    </subcellularLocation>
    <subcellularLocation>
        <location evidence="1 13">Nucleus</location>
    </subcellularLocation>
</comment>
<evidence type="ECO:0000256" key="8">
    <source>
        <dbReference type="ARBA" id="ARBA00023125"/>
    </source>
</evidence>
<reference evidence="16" key="2">
    <citation type="submission" date="2025-08" db="UniProtKB">
        <authorList>
            <consortium name="Ensembl"/>
        </authorList>
    </citation>
    <scope>IDENTIFICATION</scope>
</reference>
<feature type="domain" description="SH2" evidence="15">
    <location>
        <begin position="537"/>
        <end position="634"/>
    </location>
</feature>
<dbReference type="InterPro" id="IPR013801">
    <property type="entry name" value="STAT_TF_DNA-bd"/>
</dbReference>
<accession>A0A4W5RMU0</accession>
<evidence type="ECO:0000259" key="15">
    <source>
        <dbReference type="PROSITE" id="PS50001"/>
    </source>
</evidence>
<evidence type="ECO:0000256" key="5">
    <source>
        <dbReference type="ARBA" id="ARBA00022553"/>
    </source>
</evidence>
<organism evidence="16 17">
    <name type="scientific">Hucho hucho</name>
    <name type="common">huchen</name>
    <dbReference type="NCBI Taxonomy" id="62062"/>
    <lineage>
        <taxon>Eukaryota</taxon>
        <taxon>Metazoa</taxon>
        <taxon>Chordata</taxon>
        <taxon>Craniata</taxon>
        <taxon>Vertebrata</taxon>
        <taxon>Euteleostomi</taxon>
        <taxon>Actinopterygii</taxon>
        <taxon>Neopterygii</taxon>
        <taxon>Teleostei</taxon>
        <taxon>Protacanthopterygii</taxon>
        <taxon>Salmoniformes</taxon>
        <taxon>Salmonidae</taxon>
        <taxon>Salmoninae</taxon>
        <taxon>Hucho</taxon>
    </lineage>
</organism>
<keyword evidence="7 13" id="KW-0805">Transcription regulation</keyword>
<dbReference type="Gene3D" id="1.10.238.10">
    <property type="entry name" value="EF-hand"/>
    <property type="match status" value="1"/>
</dbReference>
<dbReference type="FunFam" id="2.60.40.630:FF:000001">
    <property type="entry name" value="Signal transducer and activator of transcription"/>
    <property type="match status" value="1"/>
</dbReference>
<dbReference type="Pfam" id="PF02864">
    <property type="entry name" value="STAT_bind"/>
    <property type="match status" value="1"/>
</dbReference>
<dbReference type="FunFam" id="1.10.238.10:FF:000012">
    <property type="entry name" value="Signal transducer and activator of transcription"/>
    <property type="match status" value="1"/>
</dbReference>
<evidence type="ECO:0000256" key="10">
    <source>
        <dbReference type="ARBA" id="ARBA00023163"/>
    </source>
</evidence>
<dbReference type="Ensembl" id="ENSHHUT00000089980.1">
    <property type="protein sequence ID" value="ENSHHUP00000087253.1"/>
    <property type="gene ID" value="ENSHHUG00000050262.1"/>
</dbReference>
<dbReference type="GO" id="GO:0019221">
    <property type="term" value="P:cytokine-mediated signaling pathway"/>
    <property type="evidence" value="ECO:0007669"/>
    <property type="project" value="UniProtKB-ARBA"/>
</dbReference>
<keyword evidence="5 13" id="KW-0597">Phosphoprotein</keyword>
<proteinExistence type="inferred from homology"/>
<dbReference type="Pfam" id="PF00017">
    <property type="entry name" value="SH2"/>
    <property type="match status" value="1"/>
</dbReference>
<evidence type="ECO:0000256" key="11">
    <source>
        <dbReference type="ARBA" id="ARBA00023242"/>
    </source>
</evidence>
<keyword evidence="6 12" id="KW-0727">SH2 domain</keyword>
<evidence type="ECO:0000256" key="6">
    <source>
        <dbReference type="ARBA" id="ARBA00022999"/>
    </source>
</evidence>
<dbReference type="PROSITE" id="PS50001">
    <property type="entry name" value="SH2"/>
    <property type="match status" value="1"/>
</dbReference>
<keyword evidence="9 13" id="KW-0010">Activator</keyword>
<dbReference type="InterPro" id="IPR036860">
    <property type="entry name" value="SH2_dom_sf"/>
</dbReference>
<dbReference type="GeneTree" id="ENSGT01050000244905"/>
<evidence type="ECO:0000313" key="17">
    <source>
        <dbReference type="Proteomes" id="UP000314982"/>
    </source>
</evidence>
<dbReference type="InterPro" id="IPR000980">
    <property type="entry name" value="SH2"/>
</dbReference>
<evidence type="ECO:0000256" key="9">
    <source>
        <dbReference type="ARBA" id="ARBA00023159"/>
    </source>
</evidence>
<dbReference type="InterPro" id="IPR015988">
    <property type="entry name" value="STAT_TF_CC"/>
</dbReference>
<evidence type="ECO:0000256" key="13">
    <source>
        <dbReference type="RuleBase" id="RU046415"/>
    </source>
</evidence>
<dbReference type="FunFam" id="3.30.505.10:FF:000003">
    <property type="entry name" value="Signal transducer and activator of transcription"/>
    <property type="match status" value="1"/>
</dbReference>
<evidence type="ECO:0000256" key="7">
    <source>
        <dbReference type="ARBA" id="ARBA00023015"/>
    </source>
</evidence>
<dbReference type="InterPro" id="IPR013799">
    <property type="entry name" value="STAT_TF_prot_interaction"/>
</dbReference>
<dbReference type="SUPFAM" id="SSF47655">
    <property type="entry name" value="STAT"/>
    <property type="match status" value="1"/>
</dbReference>
<feature type="coiled-coil region" evidence="14">
    <location>
        <begin position="120"/>
        <end position="161"/>
    </location>
</feature>
<keyword evidence="11 13" id="KW-0539">Nucleus</keyword>
<dbReference type="Proteomes" id="UP000314982">
    <property type="component" value="Unassembled WGS sequence"/>
</dbReference>
<dbReference type="Pfam" id="PF21354">
    <property type="entry name" value="STAT_linker"/>
    <property type="match status" value="1"/>
</dbReference>
<dbReference type="CDD" id="cd16851">
    <property type="entry name" value="STAT1_CCD"/>
    <property type="match status" value="1"/>
</dbReference>
<dbReference type="Pfam" id="PF02865">
    <property type="entry name" value="STAT_int"/>
    <property type="match status" value="1"/>
</dbReference>
<evidence type="ECO:0000256" key="1">
    <source>
        <dbReference type="ARBA" id="ARBA00004123"/>
    </source>
</evidence>
<evidence type="ECO:0000256" key="2">
    <source>
        <dbReference type="ARBA" id="ARBA00004496"/>
    </source>
</evidence>
<keyword evidence="10 13" id="KW-0804">Transcription</keyword>
<dbReference type="SMART" id="SM00964">
    <property type="entry name" value="STAT_int"/>
    <property type="match status" value="1"/>
</dbReference>
<evidence type="ECO:0000256" key="3">
    <source>
        <dbReference type="ARBA" id="ARBA00005586"/>
    </source>
</evidence>
<dbReference type="AlphaFoldDB" id="A0A4W5RMU0"/>
<dbReference type="Gene3D" id="3.30.505.10">
    <property type="entry name" value="SH2 domain"/>
    <property type="match status" value="1"/>
</dbReference>
<reference evidence="16" key="3">
    <citation type="submission" date="2025-09" db="UniProtKB">
        <authorList>
            <consortium name="Ensembl"/>
        </authorList>
    </citation>
    <scope>IDENTIFICATION</scope>
</reference>
<keyword evidence="8 13" id="KW-0238">DNA-binding</keyword>
<dbReference type="SUPFAM" id="SSF55550">
    <property type="entry name" value="SH2 domain"/>
    <property type="match status" value="1"/>
</dbReference>
<evidence type="ECO:0000313" key="16">
    <source>
        <dbReference type="Ensembl" id="ENSHHUP00000087253.1"/>
    </source>
</evidence>
<dbReference type="GO" id="GO:0006955">
    <property type="term" value="P:immune response"/>
    <property type="evidence" value="ECO:0007669"/>
    <property type="project" value="UniProtKB-ARBA"/>
</dbReference>